<evidence type="ECO:0000256" key="1">
    <source>
        <dbReference type="SAM" id="MobiDB-lite"/>
    </source>
</evidence>
<dbReference type="RefSeq" id="WP_186744576.1">
    <property type="nucleotide sequence ID" value="NZ_CP060394.1"/>
</dbReference>
<gene>
    <name evidence="2" type="ORF">H7849_04735</name>
</gene>
<sequence length="121" mass="13761">MTLIQVPRPPKEAMNPNRPANALLLKQVEHMHEAERRLPLRYRTEIYVNAIKTEGEAARYIREVTEAIHQAHADATRQRVRPVPKRKTMLQIAAVAEEKPAPKLTGQTKDGKKAKTAPKKK</sequence>
<protein>
    <submittedName>
        <fullName evidence="2">Uncharacterized protein</fullName>
    </submittedName>
</protein>
<organism evidence="2 3">
    <name type="scientific">Alloacidobacterium dinghuense</name>
    <dbReference type="NCBI Taxonomy" id="2763107"/>
    <lineage>
        <taxon>Bacteria</taxon>
        <taxon>Pseudomonadati</taxon>
        <taxon>Acidobacteriota</taxon>
        <taxon>Terriglobia</taxon>
        <taxon>Terriglobales</taxon>
        <taxon>Acidobacteriaceae</taxon>
        <taxon>Alloacidobacterium</taxon>
    </lineage>
</organism>
<evidence type="ECO:0000313" key="3">
    <source>
        <dbReference type="Proteomes" id="UP000515312"/>
    </source>
</evidence>
<feature type="compositionally biased region" description="Basic residues" evidence="1">
    <location>
        <begin position="112"/>
        <end position="121"/>
    </location>
</feature>
<name>A0A7G8BL54_9BACT</name>
<reference evidence="2 3" key="1">
    <citation type="submission" date="2020-08" db="EMBL/GenBank/DDBJ databases">
        <title>Edaphobacter telluris sp. nov. and Acidobacterium dinghuensis sp. nov., two acidobacteria isolated from forest soil.</title>
        <authorList>
            <person name="Fu J."/>
            <person name="Qiu L."/>
        </authorList>
    </citation>
    <scope>NUCLEOTIDE SEQUENCE [LARGE SCALE GENOMIC DNA]</scope>
    <source>
        <strain evidence="2">4Y35</strain>
    </source>
</reference>
<dbReference type="KEGG" id="adin:H7849_04735"/>
<dbReference type="Proteomes" id="UP000515312">
    <property type="component" value="Chromosome"/>
</dbReference>
<keyword evidence="3" id="KW-1185">Reference proteome</keyword>
<dbReference type="AlphaFoldDB" id="A0A7G8BL54"/>
<evidence type="ECO:0000313" key="2">
    <source>
        <dbReference type="EMBL" id="QNI33274.1"/>
    </source>
</evidence>
<proteinExistence type="predicted"/>
<feature type="region of interest" description="Disordered" evidence="1">
    <location>
        <begin position="96"/>
        <end position="121"/>
    </location>
</feature>
<accession>A0A7G8BL54</accession>
<dbReference type="EMBL" id="CP060394">
    <property type="protein sequence ID" value="QNI33274.1"/>
    <property type="molecule type" value="Genomic_DNA"/>
</dbReference>